<reference evidence="2 3" key="1">
    <citation type="journal article" date="2015" name="Int. J. Syst. Evol. Microbiol.">
        <title>M ethanocaldococcus bathoardescens sp. nov., a hyperthermophilic methanogen isolated from a volcanically active deep-sea hydrothermal vent.</title>
        <authorList>
            <person name="Stewart L.C."/>
            <person name="Jung J.H."/>
            <person name="Kim Y.T."/>
            <person name="Kwon S.W."/>
            <person name="Park C.S."/>
            <person name="Holden J.F."/>
        </authorList>
    </citation>
    <scope>NUCLEOTIDE SEQUENCE [LARGE SCALE GENOMIC DNA]</scope>
    <source>
        <strain evidence="2 3">JH146</strain>
    </source>
</reference>
<dbReference type="AlphaFoldDB" id="A0A076LAV3"/>
<dbReference type="Gene3D" id="3.40.50.1010">
    <property type="entry name" value="5'-nuclease"/>
    <property type="match status" value="1"/>
</dbReference>
<dbReference type="Proteomes" id="UP000028781">
    <property type="component" value="Chromosome"/>
</dbReference>
<dbReference type="OrthoDB" id="358928at2157"/>
<evidence type="ECO:0000313" key="3">
    <source>
        <dbReference type="Proteomes" id="UP000028781"/>
    </source>
</evidence>
<dbReference type="SUPFAM" id="SSF88723">
    <property type="entry name" value="PIN domain-like"/>
    <property type="match status" value="1"/>
</dbReference>
<dbReference type="InterPro" id="IPR044153">
    <property type="entry name" value="PIN_Pae0151-like"/>
</dbReference>
<dbReference type="Pfam" id="PF10130">
    <property type="entry name" value="PIN_2"/>
    <property type="match status" value="1"/>
</dbReference>
<sequence length="147" mass="17365">MEGGEEKIGLVVDANILFSALIKDTSITRELITSDIFDIYCPEFIFNELKKYERFIISKRGKNNQLLTYKEAVETLLYFIKVIPTEFYEDKIKEAYKIMKDIDEKDTHYVALALKLNCPIWSNDNDLKKQNEVKVYNTKELLEEFFK</sequence>
<protein>
    <recommendedName>
        <fullName evidence="1">PIN domain-containing protein</fullName>
    </recommendedName>
</protein>
<gene>
    <name evidence="2" type="ORF">JH146_0641</name>
</gene>
<dbReference type="RefSeq" id="WP_048201672.1">
    <property type="nucleotide sequence ID" value="NZ_CP009149.1"/>
</dbReference>
<dbReference type="InterPro" id="IPR029060">
    <property type="entry name" value="PIN-like_dom_sf"/>
</dbReference>
<evidence type="ECO:0000259" key="1">
    <source>
        <dbReference type="Pfam" id="PF10130"/>
    </source>
</evidence>
<dbReference type="CDD" id="cd09873">
    <property type="entry name" value="PIN_Pae0151-like"/>
    <property type="match status" value="1"/>
</dbReference>
<dbReference type="STRING" id="1301915.JH146_0641"/>
<name>A0A076LAV3_9EURY</name>
<proteinExistence type="predicted"/>
<feature type="domain" description="PIN" evidence="1">
    <location>
        <begin position="11"/>
        <end position="129"/>
    </location>
</feature>
<organism evidence="2 3">
    <name type="scientific">Methanocaldococcus bathoardescens</name>
    <dbReference type="NCBI Taxonomy" id="1301915"/>
    <lineage>
        <taxon>Archaea</taxon>
        <taxon>Methanobacteriati</taxon>
        <taxon>Methanobacteriota</taxon>
        <taxon>Methanomada group</taxon>
        <taxon>Methanococci</taxon>
        <taxon>Methanococcales</taxon>
        <taxon>Methanocaldococcaceae</taxon>
        <taxon>Methanocaldococcus</taxon>
    </lineage>
</organism>
<evidence type="ECO:0000313" key="2">
    <source>
        <dbReference type="EMBL" id="AIJ05490.1"/>
    </source>
</evidence>
<dbReference type="InterPro" id="IPR002716">
    <property type="entry name" value="PIN_dom"/>
</dbReference>
<dbReference type="KEGG" id="mjh:JH146_0641"/>
<dbReference type="GeneID" id="24891245"/>
<accession>A0A076LAV3</accession>
<dbReference type="HOGENOM" id="CLU_147223_0_1_2"/>
<dbReference type="EMBL" id="CP009149">
    <property type="protein sequence ID" value="AIJ05490.1"/>
    <property type="molecule type" value="Genomic_DNA"/>
</dbReference>
<keyword evidence="3" id="KW-1185">Reference proteome</keyword>